<accession>A0A948W2T8</accession>
<dbReference type="InterPro" id="IPR041552">
    <property type="entry name" value="UvrA_DNA-bd"/>
</dbReference>
<dbReference type="GO" id="GO:0005737">
    <property type="term" value="C:cytoplasm"/>
    <property type="evidence" value="ECO:0007669"/>
    <property type="project" value="UniProtKB-SubCell"/>
</dbReference>
<keyword evidence="13 17" id="KW-0234">DNA repair</keyword>
<evidence type="ECO:0000256" key="14">
    <source>
        <dbReference type="ARBA" id="ARBA00038000"/>
    </source>
</evidence>
<dbReference type="FunFam" id="1.20.1580.10:FF:000002">
    <property type="entry name" value="UvrABC system protein A"/>
    <property type="match status" value="1"/>
</dbReference>
<dbReference type="FunFam" id="3.40.50.300:FF:000028">
    <property type="entry name" value="UvrABC system protein A"/>
    <property type="match status" value="1"/>
</dbReference>
<evidence type="ECO:0000256" key="8">
    <source>
        <dbReference type="ARBA" id="ARBA00022771"/>
    </source>
</evidence>
<comment type="similarity">
    <text evidence="14 17">Belongs to the ABC transporter superfamily. UvrA family.</text>
</comment>
<comment type="caution">
    <text evidence="19">The sequence shown here is derived from an EMBL/GenBank/DDBJ whole genome shotgun (WGS) entry which is preliminary data.</text>
</comment>
<keyword evidence="11 17" id="KW-0267">Excision nuclease</keyword>
<dbReference type="Gene3D" id="3.30.1490.20">
    <property type="entry name" value="ATP-grasp fold, A domain"/>
    <property type="match status" value="1"/>
</dbReference>
<comment type="subcellular location">
    <subcellularLocation>
        <location evidence="1 17">Cytoplasm</location>
    </subcellularLocation>
</comment>
<evidence type="ECO:0000256" key="2">
    <source>
        <dbReference type="ARBA" id="ARBA00022490"/>
    </source>
</evidence>
<dbReference type="GO" id="GO:0009380">
    <property type="term" value="C:excinuclease repair complex"/>
    <property type="evidence" value="ECO:0007669"/>
    <property type="project" value="InterPro"/>
</dbReference>
<keyword evidence="2 17" id="KW-0963">Cytoplasm</keyword>
<dbReference type="PROSITE" id="PS50893">
    <property type="entry name" value="ABC_TRANSPORTER_2"/>
    <property type="match status" value="1"/>
</dbReference>
<evidence type="ECO:0000256" key="1">
    <source>
        <dbReference type="ARBA" id="ARBA00004496"/>
    </source>
</evidence>
<dbReference type="FunFam" id="3.40.50.300:FF:000272">
    <property type="entry name" value="UvrABC system protein A"/>
    <property type="match status" value="1"/>
</dbReference>
<feature type="binding site" evidence="17">
    <location>
        <begin position="31"/>
        <end position="38"/>
    </location>
    <ligand>
        <name>ATP</name>
        <dbReference type="ChEBI" id="CHEBI:30616"/>
    </ligand>
</feature>
<evidence type="ECO:0000313" key="19">
    <source>
        <dbReference type="EMBL" id="MBU2690337.1"/>
    </source>
</evidence>
<dbReference type="Pfam" id="PF17755">
    <property type="entry name" value="UvrA_DNA-bind"/>
    <property type="match status" value="1"/>
</dbReference>
<dbReference type="InterPro" id="IPR003593">
    <property type="entry name" value="AAA+_ATPase"/>
</dbReference>
<evidence type="ECO:0000313" key="20">
    <source>
        <dbReference type="Proteomes" id="UP000777784"/>
    </source>
</evidence>
<evidence type="ECO:0000256" key="6">
    <source>
        <dbReference type="ARBA" id="ARBA00022763"/>
    </source>
</evidence>
<evidence type="ECO:0000259" key="18">
    <source>
        <dbReference type="PROSITE" id="PS50893"/>
    </source>
</evidence>
<keyword evidence="7 17" id="KW-0228">DNA excision</keyword>
<evidence type="ECO:0000256" key="4">
    <source>
        <dbReference type="ARBA" id="ARBA00022737"/>
    </source>
</evidence>
<dbReference type="GO" id="GO:0016887">
    <property type="term" value="F:ATP hydrolysis activity"/>
    <property type="evidence" value="ECO:0007669"/>
    <property type="project" value="InterPro"/>
</dbReference>
<evidence type="ECO:0000256" key="17">
    <source>
        <dbReference type="HAMAP-Rule" id="MF_00205"/>
    </source>
</evidence>
<feature type="binding site" evidence="17">
    <location>
        <begin position="636"/>
        <end position="643"/>
    </location>
    <ligand>
        <name>ATP</name>
        <dbReference type="ChEBI" id="CHEBI:30616"/>
    </ligand>
</feature>
<keyword evidence="10 17" id="KW-0067">ATP-binding</keyword>
<comment type="function">
    <text evidence="17">The UvrABC repair system catalyzes the recognition and processing of DNA lesions. UvrA is an ATPase and a DNA-binding protein. A damage recognition complex composed of 2 UvrA and 2 UvrB subunits scans DNA for abnormalities. When the presence of a lesion has been verified by UvrB, the UvrA molecules dissociate.</text>
</comment>
<dbReference type="InterPro" id="IPR004602">
    <property type="entry name" value="UvrA"/>
</dbReference>
<evidence type="ECO:0000256" key="11">
    <source>
        <dbReference type="ARBA" id="ARBA00022881"/>
    </source>
</evidence>
<dbReference type="GO" id="GO:0009432">
    <property type="term" value="P:SOS response"/>
    <property type="evidence" value="ECO:0007669"/>
    <property type="project" value="UniProtKB-UniRule"/>
</dbReference>
<evidence type="ECO:0000256" key="16">
    <source>
        <dbReference type="ARBA" id="ARBA00042156"/>
    </source>
</evidence>
<dbReference type="GO" id="GO:0003677">
    <property type="term" value="F:DNA binding"/>
    <property type="evidence" value="ECO:0007669"/>
    <property type="project" value="UniProtKB-UniRule"/>
</dbReference>
<evidence type="ECO:0000256" key="3">
    <source>
        <dbReference type="ARBA" id="ARBA00022723"/>
    </source>
</evidence>
<dbReference type="Pfam" id="PF17760">
    <property type="entry name" value="UvrA_inter"/>
    <property type="match status" value="1"/>
</dbReference>
<keyword evidence="19" id="KW-0378">Hydrolase</keyword>
<keyword evidence="8 17" id="KW-0863">Zinc-finger</keyword>
<dbReference type="NCBIfam" id="TIGR00630">
    <property type="entry name" value="uvra"/>
    <property type="match status" value="1"/>
</dbReference>
<keyword evidence="9 17" id="KW-0862">Zinc</keyword>
<dbReference type="Proteomes" id="UP000777784">
    <property type="component" value="Unassembled WGS sequence"/>
</dbReference>
<feature type="zinc finger region" description="C4-type" evidence="17">
    <location>
        <begin position="250"/>
        <end position="277"/>
    </location>
</feature>
<dbReference type="InterPro" id="IPR041102">
    <property type="entry name" value="UvrA_inter"/>
</dbReference>
<name>A0A948W2T8_UNCEI</name>
<evidence type="ECO:0000256" key="15">
    <source>
        <dbReference type="ARBA" id="ARBA00039316"/>
    </source>
</evidence>
<dbReference type="GO" id="GO:0009381">
    <property type="term" value="F:excinuclease ABC activity"/>
    <property type="evidence" value="ECO:0007669"/>
    <property type="project" value="UniProtKB-UniRule"/>
</dbReference>
<dbReference type="PANTHER" id="PTHR43152">
    <property type="entry name" value="UVRABC SYSTEM PROTEIN A"/>
    <property type="match status" value="1"/>
</dbReference>
<dbReference type="SUPFAM" id="SSF52540">
    <property type="entry name" value="P-loop containing nucleoside triphosphate hydrolases"/>
    <property type="match status" value="2"/>
</dbReference>
<keyword evidence="4 17" id="KW-0677">Repeat</keyword>
<keyword evidence="17" id="KW-0742">SOS response</keyword>
<keyword evidence="3 17" id="KW-0479">Metal-binding</keyword>
<keyword evidence="6 17" id="KW-0227">DNA damage</keyword>
<dbReference type="PANTHER" id="PTHR43152:SF3">
    <property type="entry name" value="UVRABC SYSTEM PROTEIN A"/>
    <property type="match status" value="1"/>
</dbReference>
<dbReference type="Gene3D" id="1.20.1580.10">
    <property type="entry name" value="ABC transporter ATPase like domain"/>
    <property type="match status" value="2"/>
</dbReference>
<comment type="subunit">
    <text evidence="17">Forms a heterotetramer with UvrB during the search for lesions.</text>
</comment>
<evidence type="ECO:0000256" key="7">
    <source>
        <dbReference type="ARBA" id="ARBA00022769"/>
    </source>
</evidence>
<evidence type="ECO:0000256" key="5">
    <source>
        <dbReference type="ARBA" id="ARBA00022741"/>
    </source>
</evidence>
<proteinExistence type="inferred from homology"/>
<organism evidence="19 20">
    <name type="scientific">Eiseniibacteriota bacterium</name>
    <dbReference type="NCBI Taxonomy" id="2212470"/>
    <lineage>
        <taxon>Bacteria</taxon>
        <taxon>Candidatus Eiseniibacteriota</taxon>
    </lineage>
</organism>
<evidence type="ECO:0000256" key="10">
    <source>
        <dbReference type="ARBA" id="ARBA00022840"/>
    </source>
</evidence>
<dbReference type="Gene3D" id="1.10.8.280">
    <property type="entry name" value="ABC transporter ATPase domain-like"/>
    <property type="match status" value="1"/>
</dbReference>
<gene>
    <name evidence="17 19" type="primary">uvrA</name>
    <name evidence="19" type="ORF">KJ970_05355</name>
</gene>
<keyword evidence="12 17" id="KW-0238">DNA-binding</keyword>
<evidence type="ECO:0000256" key="9">
    <source>
        <dbReference type="ARBA" id="ARBA00022833"/>
    </source>
</evidence>
<dbReference type="Gene3D" id="3.40.50.300">
    <property type="entry name" value="P-loop containing nucleotide triphosphate hydrolases"/>
    <property type="match status" value="2"/>
</dbReference>
<dbReference type="InterPro" id="IPR017871">
    <property type="entry name" value="ABC_transporter-like_CS"/>
</dbReference>
<dbReference type="InterPro" id="IPR027417">
    <property type="entry name" value="P-loop_NTPase"/>
</dbReference>
<dbReference type="NCBIfam" id="NF001503">
    <property type="entry name" value="PRK00349.1"/>
    <property type="match status" value="1"/>
</dbReference>
<dbReference type="InterPro" id="IPR003439">
    <property type="entry name" value="ABC_transporter-like_ATP-bd"/>
</dbReference>
<protein>
    <recommendedName>
        <fullName evidence="15 17">UvrABC system protein A</fullName>
        <shortName evidence="17">UvrA protein</shortName>
    </recommendedName>
    <alternativeName>
        <fullName evidence="16 17">Excinuclease ABC subunit A</fullName>
    </alternativeName>
</protein>
<dbReference type="GO" id="GO:0005524">
    <property type="term" value="F:ATP binding"/>
    <property type="evidence" value="ECO:0007669"/>
    <property type="project" value="UniProtKB-UniRule"/>
</dbReference>
<reference evidence="19" key="1">
    <citation type="submission" date="2021-05" db="EMBL/GenBank/DDBJ databases">
        <title>Energy efficiency and biological interactions define the core microbiome of deep oligotrophic groundwater.</title>
        <authorList>
            <person name="Mehrshad M."/>
            <person name="Lopez-Fernandez M."/>
            <person name="Bell E."/>
            <person name="Bernier-Latmani R."/>
            <person name="Bertilsson S."/>
            <person name="Dopson M."/>
        </authorList>
    </citation>
    <scope>NUCLEOTIDE SEQUENCE</scope>
    <source>
        <strain evidence="19">Modern_marine.mb.64</strain>
    </source>
</reference>
<evidence type="ECO:0000256" key="12">
    <source>
        <dbReference type="ARBA" id="ARBA00023125"/>
    </source>
</evidence>
<dbReference type="HAMAP" id="MF_00205">
    <property type="entry name" value="UvrA"/>
    <property type="match status" value="1"/>
</dbReference>
<evidence type="ECO:0000256" key="13">
    <source>
        <dbReference type="ARBA" id="ARBA00023204"/>
    </source>
</evidence>
<dbReference type="EMBL" id="JAHJDP010000028">
    <property type="protein sequence ID" value="MBU2690337.1"/>
    <property type="molecule type" value="Genomic_DNA"/>
</dbReference>
<sequence length="943" mass="103734">MRAITIRGARVHNLDNISLKIPRDKLIVITGVSGSGKSSLAFDTIYAEGQRRYVESLSAYARQFLGQMEKPDVDSIEGLSPAISIEQKGAGHNPRSTVATLTEIYDYLRVVFARVGRRYCPDCDIPIQGQSIDEITASVLEHFEGQKTQILAPIVQGRKGEFRKELDQLRRDGFLRVRLDNEILSLDEEIQCAKTKVHHLEVVIDRIVAESRRRSRLADSLEAALRAGGGVVMVLGDAGEPETFSEKEACANCGRSFDPLHPRVFSFNNPYGACPECQGLGTLLEVNPELLIQDPALSVRDGGIAFIRSVDDGWTALILRAMAAKYHIDLDRPIAKLPKNHLNRLLFGTGEERFTVKWERSGNTGEWMTRYEGLAPNLERRYRETHSDEIREGIGRFMSPQPCPACGGSRLRPESRAVRIGSHTLPDWIRMGVGEAAAHVDDLAPTARDRSIAGQALKEIRDRLRFLNDVGLSYITLDRPSSTLSGGESQRIRLATQIGSRLVGVLYVLDEPSIGLHHRDNDRLLQTLKQLRDLGNSVLVVEHDRETILEADHIIDLGPGAGRYGGRIVAEGTAAQIKRSKESLTGLYLSGQRAIPIPKQRLKGNGQSLEILGATEHNLKSINVRFPLGTFIAVTGVSGSGKSTLVDEILYRALARRLHRASLSPGAHRSIRGIDKIDKVVEIDQSPIGRTPRSNPATYTGAFTHIRDLMTRLPEAKVRGYKPGRFSFNVKGGRCEACHGDGVVKIEMHFLPDVFVPCEVCQGRRYNRETLEVTFKGHSIADILKMTVEEAADVLGNIPPLKRKLETLSDVGLGYIQLGQPATTLSGGEAQRVKLATELSRVATGKTFYILDEPTTGLHFEDIRMLLQVLRRLVASGNTVVVIEHQLDVIKTADYIIDLGPEGGDGGGRIVAEGSPEEVMKIKSSFTGTALKEYLGSGGSPSR</sequence>
<dbReference type="CDD" id="cd03271">
    <property type="entry name" value="ABC_UvrA_II"/>
    <property type="match status" value="1"/>
</dbReference>
<dbReference type="SMART" id="SM00382">
    <property type="entry name" value="AAA"/>
    <property type="match status" value="2"/>
</dbReference>
<dbReference type="GO" id="GO:0008270">
    <property type="term" value="F:zinc ion binding"/>
    <property type="evidence" value="ECO:0007669"/>
    <property type="project" value="UniProtKB-UniRule"/>
</dbReference>
<feature type="zinc finger region" description="C4-type" evidence="17">
    <location>
        <begin position="735"/>
        <end position="761"/>
    </location>
</feature>
<dbReference type="GO" id="GO:0006289">
    <property type="term" value="P:nucleotide-excision repair"/>
    <property type="evidence" value="ECO:0007669"/>
    <property type="project" value="UniProtKB-UniRule"/>
</dbReference>
<dbReference type="AlphaFoldDB" id="A0A948W2T8"/>
<dbReference type="PROSITE" id="PS00211">
    <property type="entry name" value="ABC_TRANSPORTER_1"/>
    <property type="match status" value="2"/>
</dbReference>
<feature type="domain" description="ABC transporter" evidence="18">
    <location>
        <begin position="600"/>
        <end position="932"/>
    </location>
</feature>
<keyword evidence="5 17" id="KW-0547">Nucleotide-binding</keyword>
<dbReference type="InterPro" id="IPR013815">
    <property type="entry name" value="ATP_grasp_subdomain_1"/>
</dbReference>